<protein>
    <recommendedName>
        <fullName evidence="4">Solute-binding protein family 3/N-terminal domain-containing protein</fullName>
    </recommendedName>
</protein>
<dbReference type="PANTHER" id="PTHR30024">
    <property type="entry name" value="ALIPHATIC SULFONATES-BINDING PROTEIN-RELATED"/>
    <property type="match status" value="1"/>
</dbReference>
<dbReference type="Gene3D" id="3.40.190.10">
    <property type="entry name" value="Periplasmic binding protein-like II"/>
    <property type="match status" value="2"/>
</dbReference>
<dbReference type="SMART" id="SM00062">
    <property type="entry name" value="PBPb"/>
    <property type="match status" value="1"/>
</dbReference>
<dbReference type="InterPro" id="IPR001638">
    <property type="entry name" value="Solute-binding_3/MltF_N"/>
</dbReference>
<evidence type="ECO:0000313" key="5">
    <source>
        <dbReference type="EMBL" id="CCE90647.1"/>
    </source>
</evidence>
<organism evidence="5 6">
    <name type="scientific">Torulaspora delbrueckii</name>
    <name type="common">Yeast</name>
    <name type="synonym">Candida colliculosa</name>
    <dbReference type="NCBI Taxonomy" id="4950"/>
    <lineage>
        <taxon>Eukaryota</taxon>
        <taxon>Fungi</taxon>
        <taxon>Dikarya</taxon>
        <taxon>Ascomycota</taxon>
        <taxon>Saccharomycotina</taxon>
        <taxon>Saccharomycetes</taxon>
        <taxon>Saccharomycetales</taxon>
        <taxon>Saccharomycetaceae</taxon>
        <taxon>Torulaspora</taxon>
    </lineage>
</organism>
<evidence type="ECO:0000313" key="6">
    <source>
        <dbReference type="Proteomes" id="UP000005627"/>
    </source>
</evidence>
<dbReference type="PANTHER" id="PTHR30024:SF47">
    <property type="entry name" value="TAURINE-BINDING PERIPLASMIC PROTEIN"/>
    <property type="match status" value="1"/>
</dbReference>
<dbReference type="AlphaFoldDB" id="G8ZPV3"/>
<dbReference type="Pfam" id="PF13379">
    <property type="entry name" value="NMT1_2"/>
    <property type="match status" value="1"/>
</dbReference>
<dbReference type="InParanoid" id="G8ZPV3"/>
<dbReference type="GO" id="GO:0042597">
    <property type="term" value="C:periplasmic space"/>
    <property type="evidence" value="ECO:0007669"/>
    <property type="project" value="UniProtKB-SubCell"/>
</dbReference>
<keyword evidence="6" id="KW-1185">Reference proteome</keyword>
<comment type="similarity">
    <text evidence="2">Belongs to the bacterial solute-binding protein SsuA/TauA family.</text>
</comment>
<accession>G8ZPV3</accession>
<dbReference type="OrthoDB" id="1363at2759"/>
<dbReference type="HOGENOM" id="CLU_061316_1_0_1"/>
<dbReference type="Pfam" id="PF22384">
    <property type="entry name" value="PBP2_Ca3427_like"/>
    <property type="match status" value="1"/>
</dbReference>
<evidence type="ECO:0000259" key="4">
    <source>
        <dbReference type="SMART" id="SM00062"/>
    </source>
</evidence>
<gene>
    <name evidence="5" type="primary">TDEL0B05180</name>
    <name evidence="5" type="ORF">TDEL_0B05180</name>
</gene>
<reference evidence="5 6" key="1">
    <citation type="journal article" date="2011" name="Proc. Natl. Acad. Sci. U.S.A.">
        <title>Evolutionary erosion of yeast sex chromosomes by mating-type switching accidents.</title>
        <authorList>
            <person name="Gordon J.L."/>
            <person name="Armisen D."/>
            <person name="Proux-Wera E."/>
            <person name="Oheigeartaigh S.S."/>
            <person name="Byrne K.P."/>
            <person name="Wolfe K.H."/>
        </authorList>
    </citation>
    <scope>NUCLEOTIDE SEQUENCE [LARGE SCALE GENOMIC DNA]</scope>
    <source>
        <strain evidence="6">ATCC 10662 / CBS 1146 / NBRC 0425 / NCYC 2629 / NRRL Y-866</strain>
    </source>
</reference>
<dbReference type="eggNOG" id="ENOG502QRHZ">
    <property type="taxonomic scope" value="Eukaryota"/>
</dbReference>
<dbReference type="InterPro" id="IPR054364">
    <property type="entry name" value="Ca3427-like_PBP2"/>
</dbReference>
<dbReference type="RefSeq" id="XP_003679858.1">
    <property type="nucleotide sequence ID" value="XM_003679810.1"/>
</dbReference>
<dbReference type="EMBL" id="HE616743">
    <property type="protein sequence ID" value="CCE90647.1"/>
    <property type="molecule type" value="Genomic_DNA"/>
</dbReference>
<evidence type="ECO:0000256" key="2">
    <source>
        <dbReference type="ARBA" id="ARBA00010742"/>
    </source>
</evidence>
<evidence type="ECO:0000256" key="1">
    <source>
        <dbReference type="ARBA" id="ARBA00004418"/>
    </source>
</evidence>
<dbReference type="SUPFAM" id="SSF53850">
    <property type="entry name" value="Periplasmic binding protein-like II"/>
    <property type="match status" value="1"/>
</dbReference>
<dbReference type="KEGG" id="tdl:TDEL_0B05180"/>
<dbReference type="Proteomes" id="UP000005627">
    <property type="component" value="Chromosome 2"/>
</dbReference>
<proteinExistence type="inferred from homology"/>
<dbReference type="GeneID" id="11504805"/>
<dbReference type="CDD" id="cd13637">
    <property type="entry name" value="PBP2_Ca3427_like"/>
    <property type="match status" value="1"/>
</dbReference>
<keyword evidence="3" id="KW-0732">Signal</keyword>
<comment type="subcellular location">
    <subcellularLocation>
        <location evidence="1">Periplasm</location>
    </subcellularLocation>
</comment>
<sequence length="296" mass="33541">MSIRVGYVPEHFSTPIQFAQLHGFFQQNGLKVDLIAYPSGSGHMITSLNNNELDIAIGLTEAFVRGVADTTDVPYEIISTYVTSPLNWAVSTGVNRDDIKGVASLENKKIGVSRIGSGSYVMSYVLALEQQFKSNPPYSDWPICNTFARLREAVNDKTCDAFMWEYFTTKKYYETPHKELKMVGNIYTPWPSWVVVRNKTLTDQQTRSFMKALDQGIHYLKDHQEEAVEYIYKNLDYSESDAREWLSTVVFQLAGAKDAMKQTVDLLVVAGVLKHGQEPDILKRNLKTGHCETWST</sequence>
<feature type="domain" description="Solute-binding protein family 3/N-terminal" evidence="4">
    <location>
        <begin position="2"/>
        <end position="234"/>
    </location>
</feature>
<evidence type="ECO:0000256" key="3">
    <source>
        <dbReference type="ARBA" id="ARBA00022729"/>
    </source>
</evidence>
<name>G8ZPV3_TORDE</name>